<keyword evidence="1" id="KW-0460">Magnesium</keyword>
<evidence type="ECO:0000259" key="3">
    <source>
        <dbReference type="Pfam" id="PF12804"/>
    </source>
</evidence>
<keyword evidence="5" id="KW-1185">Reference proteome</keyword>
<dbReference type="Pfam" id="PF12804">
    <property type="entry name" value="NTP_transf_3"/>
    <property type="match status" value="1"/>
</dbReference>
<proteinExistence type="predicted"/>
<feature type="domain" description="MobA-like NTP transferase" evidence="3">
    <location>
        <begin position="29"/>
        <end position="185"/>
    </location>
</feature>
<dbReference type="Proteomes" id="UP000722336">
    <property type="component" value="Unassembled WGS sequence"/>
</dbReference>
<accession>A0ABS6SGJ3</accession>
<feature type="region of interest" description="Disordered" evidence="2">
    <location>
        <begin position="1"/>
        <end position="21"/>
    </location>
</feature>
<protein>
    <submittedName>
        <fullName evidence="4">Nucleotidyltransferase family protein</fullName>
    </submittedName>
</protein>
<reference evidence="4 5" key="1">
    <citation type="submission" date="2021-04" db="EMBL/GenBank/DDBJ databases">
        <authorList>
            <person name="Pira H."/>
            <person name="Risdian C."/>
            <person name="Wink J."/>
        </authorList>
    </citation>
    <scope>NUCLEOTIDE SEQUENCE [LARGE SCALE GENOMIC DNA]</scope>
    <source>
        <strain evidence="4 5">WHA3</strain>
    </source>
</reference>
<sequence length="222" mass="22682">MGAGGLLAEVDRPDPRGAQGGRRVETVGALILAAGTSSRMGRNKLVEPLGRDTVIGTTIAAAHDAALPVLVVTGHDAGRTRAALPANVLTVHAQDHADGMGASLAAGIRAVPPDWDAAIVMLGDMPLVEARLLRALAGAARDSGSICLPVHSGKRGNPLLWGRDHFAALAGLAGDVGGKAVLAERQEHIIEVDAPSDAIFMDGDTPDALDAIRQAYEARAPG</sequence>
<dbReference type="EMBL" id="JAGSPA010000004">
    <property type="protein sequence ID" value="MBV7257539.1"/>
    <property type="molecule type" value="Genomic_DNA"/>
</dbReference>
<comment type="caution">
    <text evidence="4">The sequence shown here is derived from an EMBL/GenBank/DDBJ whole genome shotgun (WGS) entry which is preliminary data.</text>
</comment>
<gene>
    <name evidence="4" type="ORF">KCG44_12160</name>
</gene>
<dbReference type="PANTHER" id="PTHR43777">
    <property type="entry name" value="MOLYBDENUM COFACTOR CYTIDYLYLTRANSFERASE"/>
    <property type="match status" value="1"/>
</dbReference>
<name>A0ABS6SGJ3_9SPHN</name>
<evidence type="ECO:0000256" key="2">
    <source>
        <dbReference type="SAM" id="MobiDB-lite"/>
    </source>
</evidence>
<dbReference type="PANTHER" id="PTHR43777:SF1">
    <property type="entry name" value="MOLYBDENUM COFACTOR CYTIDYLYLTRANSFERASE"/>
    <property type="match status" value="1"/>
</dbReference>
<organism evidence="4 5">
    <name type="scientific">Pacificimonas pallii</name>
    <dbReference type="NCBI Taxonomy" id="2827236"/>
    <lineage>
        <taxon>Bacteria</taxon>
        <taxon>Pseudomonadati</taxon>
        <taxon>Pseudomonadota</taxon>
        <taxon>Alphaproteobacteria</taxon>
        <taxon>Sphingomonadales</taxon>
        <taxon>Sphingosinicellaceae</taxon>
        <taxon>Pacificimonas</taxon>
    </lineage>
</organism>
<evidence type="ECO:0000256" key="1">
    <source>
        <dbReference type="ARBA" id="ARBA00022842"/>
    </source>
</evidence>
<dbReference type="CDD" id="cd04182">
    <property type="entry name" value="GT_2_like_f"/>
    <property type="match status" value="1"/>
</dbReference>
<evidence type="ECO:0000313" key="4">
    <source>
        <dbReference type="EMBL" id="MBV7257539.1"/>
    </source>
</evidence>
<evidence type="ECO:0000313" key="5">
    <source>
        <dbReference type="Proteomes" id="UP000722336"/>
    </source>
</evidence>
<dbReference type="InterPro" id="IPR025877">
    <property type="entry name" value="MobA-like_NTP_Trfase"/>
</dbReference>